<dbReference type="InterPro" id="IPR000838">
    <property type="entry name" value="RNA_pol_sigma70_ECF_CS"/>
</dbReference>
<protein>
    <recommendedName>
        <fullName evidence="6">RNA polymerase sigma factor</fullName>
    </recommendedName>
</protein>
<dbReference type="PROSITE" id="PS01063">
    <property type="entry name" value="SIGMA70_ECF"/>
    <property type="match status" value="1"/>
</dbReference>
<evidence type="ECO:0000256" key="2">
    <source>
        <dbReference type="ARBA" id="ARBA00023015"/>
    </source>
</evidence>
<accession>A0A9D1X574</accession>
<dbReference type="Gene3D" id="1.10.1740.10">
    <property type="match status" value="1"/>
</dbReference>
<comment type="similarity">
    <text evidence="1 6">Belongs to the sigma-70 factor family. ECF subfamily.</text>
</comment>
<name>A0A9D1X574_9FIRM</name>
<dbReference type="NCBIfam" id="TIGR02937">
    <property type="entry name" value="sigma70-ECF"/>
    <property type="match status" value="1"/>
</dbReference>
<dbReference type="SUPFAM" id="SSF88659">
    <property type="entry name" value="Sigma3 and sigma4 domains of RNA polymerase sigma factors"/>
    <property type="match status" value="1"/>
</dbReference>
<dbReference type="EMBL" id="DXEQ01000197">
    <property type="protein sequence ID" value="HIX72691.1"/>
    <property type="molecule type" value="Genomic_DNA"/>
</dbReference>
<evidence type="ECO:0000256" key="4">
    <source>
        <dbReference type="ARBA" id="ARBA00023125"/>
    </source>
</evidence>
<dbReference type="Gene3D" id="1.10.10.10">
    <property type="entry name" value="Winged helix-like DNA-binding domain superfamily/Winged helix DNA-binding domain"/>
    <property type="match status" value="1"/>
</dbReference>
<evidence type="ECO:0000259" key="8">
    <source>
        <dbReference type="Pfam" id="PF04542"/>
    </source>
</evidence>
<sequence>MDYRQAVNLAKAGKEEGFQFLYESTYKSKYYLALKYLKDEQAAQDVLQEAYIKAFAKLDSLEQPERFPAWLGVIVGNLAKNKLQKKNPLLFSDVAVNDEDESFAYEIEDENPNYQPELSYSKQETQQLVHEMINALSEEQRVCILMYEIEGIPIREIAAALGCSENTVKSRLNYGRKNLKKKAEELQKRGYKLYGVSALPLLLWLLRREESDLLADGVLEMAQSRAAGQVLSHAGAEETFGAKAADAAQNVWESGRTAAAGAAKKGFLHTVAGKVTAVLVGLAVVGGAAGTAYTVYSIGSRLDELPFRLGAEQSSAVSTAAPETSTAPQEATPAPTAEPSPTPEAPQVREMAEADYPALIAGNLTKAEVEYVLAYGPEEITEQGLEQMDYVNALNTLCQGPEGSGMASTGQVNPIESYGHDSQYRSEYSVADVNRLFRSFTDYQFTEENHGANEWNIQVVGESICFFPATINFTAETNIISAEYTDEEMTLYFTYDRHLYDMGIEDTHAEKRAILRPNAEGKYQIVRIEEAEIEAGQEPAQETAPPASADEQSVDAAYAGVLDSVKNGERAYQFTDGLDYTGAVKYFYQDLNQDGIKDLVIGAECTQGPFMAMDCKFYSCQEQNGGYQLVEVPGSQIVTELCLPQDGYGVFTLEYSRGTGMYECSRITLENNAIKLTDMPEYRFQLGDSAQKAFAAANPDVVWIDLI</sequence>
<feature type="region of interest" description="Disordered" evidence="7">
    <location>
        <begin position="313"/>
        <end position="347"/>
    </location>
</feature>
<dbReference type="InterPro" id="IPR013325">
    <property type="entry name" value="RNA_pol_sigma_r2"/>
</dbReference>
<reference evidence="10" key="2">
    <citation type="submission" date="2021-04" db="EMBL/GenBank/DDBJ databases">
        <authorList>
            <person name="Gilroy R."/>
        </authorList>
    </citation>
    <scope>NUCLEOTIDE SEQUENCE</scope>
    <source>
        <strain evidence="10">ChiSxjej3B15-1167</strain>
    </source>
</reference>
<evidence type="ECO:0000256" key="7">
    <source>
        <dbReference type="SAM" id="MobiDB-lite"/>
    </source>
</evidence>
<proteinExistence type="inferred from homology"/>
<dbReference type="InterPro" id="IPR014284">
    <property type="entry name" value="RNA_pol_sigma-70_dom"/>
</dbReference>
<dbReference type="GO" id="GO:0006950">
    <property type="term" value="P:response to stress"/>
    <property type="evidence" value="ECO:0007669"/>
    <property type="project" value="UniProtKB-ARBA"/>
</dbReference>
<dbReference type="InterPro" id="IPR013324">
    <property type="entry name" value="RNA_pol_sigma_r3/r4-like"/>
</dbReference>
<dbReference type="InterPro" id="IPR007627">
    <property type="entry name" value="RNA_pol_sigma70_r2"/>
</dbReference>
<evidence type="ECO:0000256" key="6">
    <source>
        <dbReference type="RuleBase" id="RU000716"/>
    </source>
</evidence>
<dbReference type="SUPFAM" id="SSF88946">
    <property type="entry name" value="Sigma2 domain of RNA polymerase sigma factors"/>
    <property type="match status" value="1"/>
</dbReference>
<feature type="domain" description="RNA polymerase sigma-70 region 2" evidence="8">
    <location>
        <begin position="21"/>
        <end position="86"/>
    </location>
</feature>
<dbReference type="GO" id="GO:0016987">
    <property type="term" value="F:sigma factor activity"/>
    <property type="evidence" value="ECO:0007669"/>
    <property type="project" value="UniProtKB-KW"/>
</dbReference>
<dbReference type="PANTHER" id="PTHR43133">
    <property type="entry name" value="RNA POLYMERASE ECF-TYPE SIGMA FACTO"/>
    <property type="match status" value="1"/>
</dbReference>
<keyword evidence="4 6" id="KW-0238">DNA-binding</keyword>
<keyword evidence="3 6" id="KW-0731">Sigma factor</keyword>
<evidence type="ECO:0000256" key="1">
    <source>
        <dbReference type="ARBA" id="ARBA00010641"/>
    </source>
</evidence>
<keyword evidence="2 6" id="KW-0805">Transcription regulation</keyword>
<evidence type="ECO:0000313" key="11">
    <source>
        <dbReference type="Proteomes" id="UP000886805"/>
    </source>
</evidence>
<organism evidence="10 11">
    <name type="scientific">Candidatus Anaerobutyricum stercoripullorum</name>
    <dbReference type="NCBI Taxonomy" id="2838456"/>
    <lineage>
        <taxon>Bacteria</taxon>
        <taxon>Bacillati</taxon>
        <taxon>Bacillota</taxon>
        <taxon>Clostridia</taxon>
        <taxon>Lachnospirales</taxon>
        <taxon>Lachnospiraceae</taxon>
        <taxon>Anaerobutyricum</taxon>
    </lineage>
</organism>
<feature type="domain" description="RNA polymerase sigma factor 70 region 4 type 2" evidence="9">
    <location>
        <begin position="127"/>
        <end position="179"/>
    </location>
</feature>
<dbReference type="CDD" id="cd06171">
    <property type="entry name" value="Sigma70_r4"/>
    <property type="match status" value="1"/>
</dbReference>
<dbReference type="Proteomes" id="UP000886805">
    <property type="component" value="Unassembled WGS sequence"/>
</dbReference>
<gene>
    <name evidence="10" type="ORF">H9849_06680</name>
</gene>
<dbReference type="Pfam" id="PF08281">
    <property type="entry name" value="Sigma70_r4_2"/>
    <property type="match status" value="1"/>
</dbReference>
<feature type="compositionally biased region" description="Low complexity" evidence="7">
    <location>
        <begin position="314"/>
        <end position="335"/>
    </location>
</feature>
<dbReference type="AlphaFoldDB" id="A0A9D1X574"/>
<dbReference type="PANTHER" id="PTHR43133:SF8">
    <property type="entry name" value="RNA POLYMERASE SIGMA FACTOR HI_1459-RELATED"/>
    <property type="match status" value="1"/>
</dbReference>
<dbReference type="InterPro" id="IPR036388">
    <property type="entry name" value="WH-like_DNA-bd_sf"/>
</dbReference>
<dbReference type="InterPro" id="IPR039425">
    <property type="entry name" value="RNA_pol_sigma-70-like"/>
</dbReference>
<evidence type="ECO:0000256" key="3">
    <source>
        <dbReference type="ARBA" id="ARBA00023082"/>
    </source>
</evidence>
<reference evidence="10" key="1">
    <citation type="journal article" date="2021" name="PeerJ">
        <title>Extensive microbial diversity within the chicken gut microbiome revealed by metagenomics and culture.</title>
        <authorList>
            <person name="Gilroy R."/>
            <person name="Ravi A."/>
            <person name="Getino M."/>
            <person name="Pursley I."/>
            <person name="Horton D.L."/>
            <person name="Alikhan N.F."/>
            <person name="Baker D."/>
            <person name="Gharbi K."/>
            <person name="Hall N."/>
            <person name="Watson M."/>
            <person name="Adriaenssens E.M."/>
            <person name="Foster-Nyarko E."/>
            <person name="Jarju S."/>
            <person name="Secka A."/>
            <person name="Antonio M."/>
            <person name="Oren A."/>
            <person name="Chaudhuri R.R."/>
            <person name="La Ragione R."/>
            <person name="Hildebrand F."/>
            <person name="Pallen M.J."/>
        </authorList>
    </citation>
    <scope>NUCLEOTIDE SEQUENCE</scope>
    <source>
        <strain evidence="10">ChiSxjej3B15-1167</strain>
    </source>
</reference>
<evidence type="ECO:0000256" key="5">
    <source>
        <dbReference type="ARBA" id="ARBA00023163"/>
    </source>
</evidence>
<dbReference type="GO" id="GO:0006352">
    <property type="term" value="P:DNA-templated transcription initiation"/>
    <property type="evidence" value="ECO:0007669"/>
    <property type="project" value="InterPro"/>
</dbReference>
<evidence type="ECO:0000313" key="10">
    <source>
        <dbReference type="EMBL" id="HIX72691.1"/>
    </source>
</evidence>
<dbReference type="GO" id="GO:0003677">
    <property type="term" value="F:DNA binding"/>
    <property type="evidence" value="ECO:0007669"/>
    <property type="project" value="UniProtKB-KW"/>
</dbReference>
<dbReference type="Pfam" id="PF04542">
    <property type="entry name" value="Sigma70_r2"/>
    <property type="match status" value="1"/>
</dbReference>
<evidence type="ECO:0000259" key="9">
    <source>
        <dbReference type="Pfam" id="PF08281"/>
    </source>
</evidence>
<dbReference type="InterPro" id="IPR013249">
    <property type="entry name" value="RNA_pol_sigma70_r4_t2"/>
</dbReference>
<keyword evidence="5 6" id="KW-0804">Transcription</keyword>
<comment type="caution">
    <text evidence="10">The sequence shown here is derived from an EMBL/GenBank/DDBJ whole genome shotgun (WGS) entry which is preliminary data.</text>
</comment>